<dbReference type="InterPro" id="IPR027417">
    <property type="entry name" value="P-loop_NTPase"/>
</dbReference>
<comment type="similarity">
    <text evidence="3">Belongs to the TRAFAC class TrmE-Era-EngA-EngB-Septin-like GTPase superfamily. Septin GTPase family.</text>
</comment>
<feature type="domain" description="Septin-type G" evidence="6">
    <location>
        <begin position="80"/>
        <end position="353"/>
    </location>
</feature>
<dbReference type="InterPro" id="IPR030379">
    <property type="entry name" value="G_SEPTIN_dom"/>
</dbReference>
<comment type="caution">
    <text evidence="7">The sequence shown here is derived from an EMBL/GenBank/DDBJ whole genome shotgun (WGS) entry which is preliminary data.</text>
</comment>
<dbReference type="InterPro" id="IPR016491">
    <property type="entry name" value="Septin"/>
</dbReference>
<dbReference type="OMA" id="RSNPMGS"/>
<evidence type="ECO:0000256" key="5">
    <source>
        <dbReference type="SAM" id="MobiDB-lite"/>
    </source>
</evidence>
<organism evidence="7 8">
    <name type="scientific">Protomyces lactucae-debilis</name>
    <dbReference type="NCBI Taxonomy" id="2754530"/>
    <lineage>
        <taxon>Eukaryota</taxon>
        <taxon>Fungi</taxon>
        <taxon>Dikarya</taxon>
        <taxon>Ascomycota</taxon>
        <taxon>Taphrinomycotina</taxon>
        <taxon>Taphrinomycetes</taxon>
        <taxon>Taphrinales</taxon>
        <taxon>Protomycetaceae</taxon>
        <taxon>Protomyces</taxon>
    </lineage>
</organism>
<dbReference type="RefSeq" id="XP_040726508.1">
    <property type="nucleotide sequence ID" value="XM_040871743.1"/>
</dbReference>
<evidence type="ECO:0000256" key="4">
    <source>
        <dbReference type="SAM" id="Coils"/>
    </source>
</evidence>
<dbReference type="GeneID" id="63788342"/>
<feature type="coiled-coil region" evidence="4">
    <location>
        <begin position="369"/>
        <end position="440"/>
    </location>
</feature>
<dbReference type="PANTHER" id="PTHR18884">
    <property type="entry name" value="SEPTIN"/>
    <property type="match status" value="1"/>
</dbReference>
<keyword evidence="8" id="KW-1185">Reference proteome</keyword>
<dbReference type="STRING" id="56484.A0A1Y2FKK0"/>
<dbReference type="PROSITE" id="PS51719">
    <property type="entry name" value="G_SEPTIN"/>
    <property type="match status" value="1"/>
</dbReference>
<dbReference type="GO" id="GO:0005940">
    <property type="term" value="C:septin ring"/>
    <property type="evidence" value="ECO:0007669"/>
    <property type="project" value="UniProtKB-ARBA"/>
</dbReference>
<feature type="compositionally biased region" description="Polar residues" evidence="5">
    <location>
        <begin position="24"/>
        <end position="39"/>
    </location>
</feature>
<dbReference type="GO" id="GO:0032161">
    <property type="term" value="C:cleavage apparatus septin structure"/>
    <property type="evidence" value="ECO:0007669"/>
    <property type="project" value="UniProtKB-ARBA"/>
</dbReference>
<evidence type="ECO:0000313" key="8">
    <source>
        <dbReference type="Proteomes" id="UP000193685"/>
    </source>
</evidence>
<dbReference type="FunFam" id="3.40.50.300:FF:000196">
    <property type="entry name" value="Cell division control 3"/>
    <property type="match status" value="1"/>
</dbReference>
<keyword evidence="1 3" id="KW-0547">Nucleotide-binding</keyword>
<dbReference type="GO" id="GO:0005525">
    <property type="term" value="F:GTP binding"/>
    <property type="evidence" value="ECO:0007669"/>
    <property type="project" value="UniProtKB-KW"/>
</dbReference>
<dbReference type="Pfam" id="PF00735">
    <property type="entry name" value="Septin"/>
    <property type="match status" value="1"/>
</dbReference>
<dbReference type="SUPFAM" id="SSF52540">
    <property type="entry name" value="P-loop containing nucleoside triphosphate hydrolases"/>
    <property type="match status" value="1"/>
</dbReference>
<evidence type="ECO:0000259" key="6">
    <source>
        <dbReference type="PROSITE" id="PS51719"/>
    </source>
</evidence>
<evidence type="ECO:0000256" key="1">
    <source>
        <dbReference type="ARBA" id="ARBA00022741"/>
    </source>
</evidence>
<dbReference type="Proteomes" id="UP000193685">
    <property type="component" value="Unassembled WGS sequence"/>
</dbReference>
<dbReference type="OrthoDB" id="416553at2759"/>
<evidence type="ECO:0000256" key="3">
    <source>
        <dbReference type="RuleBase" id="RU004560"/>
    </source>
</evidence>
<name>A0A1Y2FKK0_PROLT</name>
<dbReference type="Gene3D" id="3.40.50.300">
    <property type="entry name" value="P-loop containing nucleotide triphosphate hydrolases"/>
    <property type="match status" value="1"/>
</dbReference>
<dbReference type="EMBL" id="MCFI01000006">
    <property type="protein sequence ID" value="ORY84490.1"/>
    <property type="molecule type" value="Genomic_DNA"/>
</dbReference>
<keyword evidence="2 3" id="KW-0342">GTP-binding</keyword>
<gene>
    <name evidence="7" type="ORF">BCR37DRAFT_397858</name>
</gene>
<reference evidence="7 8" key="1">
    <citation type="submission" date="2016-07" db="EMBL/GenBank/DDBJ databases">
        <title>Pervasive Adenine N6-methylation of Active Genes in Fungi.</title>
        <authorList>
            <consortium name="DOE Joint Genome Institute"/>
            <person name="Mondo S.J."/>
            <person name="Dannebaum R.O."/>
            <person name="Kuo R.C."/>
            <person name="Labutti K."/>
            <person name="Haridas S."/>
            <person name="Kuo A."/>
            <person name="Salamov A."/>
            <person name="Ahrendt S.R."/>
            <person name="Lipzen A."/>
            <person name="Sullivan W."/>
            <person name="Andreopoulos W.B."/>
            <person name="Clum A."/>
            <person name="Lindquist E."/>
            <person name="Daum C."/>
            <person name="Ramamoorthy G.K."/>
            <person name="Gryganskyi A."/>
            <person name="Culley D."/>
            <person name="Magnuson J.K."/>
            <person name="James T.Y."/>
            <person name="O'Malley M.A."/>
            <person name="Stajich J.E."/>
            <person name="Spatafora J.W."/>
            <person name="Visel A."/>
            <person name="Grigoriev I.V."/>
        </authorList>
    </citation>
    <scope>NUCLEOTIDE SEQUENCE [LARGE SCALE GENOMIC DNA]</scope>
    <source>
        <strain evidence="7 8">12-1054</strain>
    </source>
</reference>
<proteinExistence type="inferred from homology"/>
<sequence length="457" mass="52081">MSDQGDADYQPAPPLDRDYDRQSDQNTNGHTSPLPAAQSQEFTPAVAPQVPATNIIKRKLTGFVGFANLPNQWHRKSVRKGFQFTMMLVGESGLGKSTMVNTLLNSATYGPKDYLIGQEKPEKTVATKSKTAVVQEDGVSLELTVVDTPGFGDFINNEDSWKPILDRIEKGYDAFLEAENGANRREIKDERVHACIFFVDPTGHSLKPLEIEFMRRLHHRVNLIPVIAKADTLTEEEIATTKARILADIAHHKIRIFQAPRYELDDDETTAENNEIMGKIPFAIVGSNSFVQNAHGQQVRGRQYPWGVIEVDNEEHCDFSKLRQMLIKTHMEELKDTSSESLYENYRTEKLLQMGVAQDQSVFKEVSPAAKAEEERMLHEAKLAKMENEMRLVFQQKVQEKEAKLKQSEEELYARHKQMKEDLEKQKLEIEERKLRLERGVPVEDKSGKRGKFSLGR</sequence>
<dbReference type="PIRSF" id="PIRSF006698">
    <property type="entry name" value="Septin"/>
    <property type="match status" value="1"/>
</dbReference>
<keyword evidence="4" id="KW-0175">Coiled coil</keyword>
<dbReference type="AlphaFoldDB" id="A0A1Y2FKK0"/>
<protein>
    <submittedName>
        <fullName evidence="7">Septin</fullName>
    </submittedName>
</protein>
<accession>A0A1Y2FKK0</accession>
<evidence type="ECO:0000256" key="2">
    <source>
        <dbReference type="ARBA" id="ARBA00023134"/>
    </source>
</evidence>
<feature type="region of interest" description="Disordered" evidence="5">
    <location>
        <begin position="1"/>
        <end position="39"/>
    </location>
</feature>
<dbReference type="CDD" id="cd01850">
    <property type="entry name" value="CDC_Septin"/>
    <property type="match status" value="1"/>
</dbReference>
<evidence type="ECO:0000313" key="7">
    <source>
        <dbReference type="EMBL" id="ORY84490.1"/>
    </source>
</evidence>